<reference evidence="12 13" key="1">
    <citation type="journal article" date="2019" name="Sci. Rep.">
        <title>Orb-weaving spider Araneus ventricosus genome elucidates the spidroin gene catalogue.</title>
        <authorList>
            <person name="Kono N."/>
            <person name="Nakamura H."/>
            <person name="Ohtoshi R."/>
            <person name="Moran D.A.P."/>
            <person name="Shinohara A."/>
            <person name="Yoshida Y."/>
            <person name="Fujiwara M."/>
            <person name="Mori M."/>
            <person name="Tomita M."/>
            <person name="Arakawa K."/>
        </authorList>
    </citation>
    <scope>NUCLEOTIDE SEQUENCE [LARGE SCALE GENOMIC DNA]</scope>
</reference>
<keyword evidence="6" id="KW-0735">Signal-anchor</keyword>
<dbReference type="GO" id="GO:0006493">
    <property type="term" value="P:protein O-linked glycosylation"/>
    <property type="evidence" value="ECO:0007669"/>
    <property type="project" value="TreeGrafter"/>
</dbReference>
<evidence type="ECO:0000256" key="8">
    <source>
        <dbReference type="ARBA" id="ARBA00023034"/>
    </source>
</evidence>
<evidence type="ECO:0000256" key="4">
    <source>
        <dbReference type="ARBA" id="ARBA00022679"/>
    </source>
</evidence>
<dbReference type="Gene3D" id="3.90.550.50">
    <property type="match status" value="1"/>
</dbReference>
<dbReference type="AlphaFoldDB" id="A0A4Y2S1B1"/>
<dbReference type="GO" id="GO:0016758">
    <property type="term" value="F:hexosyltransferase activity"/>
    <property type="evidence" value="ECO:0007669"/>
    <property type="project" value="InterPro"/>
</dbReference>
<dbReference type="GO" id="GO:0000139">
    <property type="term" value="C:Golgi membrane"/>
    <property type="evidence" value="ECO:0007669"/>
    <property type="project" value="UniProtKB-SubCell"/>
</dbReference>
<evidence type="ECO:0000256" key="11">
    <source>
        <dbReference type="RuleBase" id="RU363063"/>
    </source>
</evidence>
<keyword evidence="9" id="KW-0472">Membrane</keyword>
<evidence type="ECO:0000313" key="13">
    <source>
        <dbReference type="Proteomes" id="UP000499080"/>
    </source>
</evidence>
<dbReference type="Proteomes" id="UP000499080">
    <property type="component" value="Unassembled WGS sequence"/>
</dbReference>
<dbReference type="OrthoDB" id="6411373at2759"/>
<evidence type="ECO:0000313" key="12">
    <source>
        <dbReference type="EMBL" id="GBN80990.1"/>
    </source>
</evidence>
<keyword evidence="4 12" id="KW-0808">Transferase</keyword>
<keyword evidence="10" id="KW-0325">Glycoprotein</keyword>
<comment type="similarity">
    <text evidence="2 11">Belongs to the glycosyltransferase 31 family.</text>
</comment>
<dbReference type="PANTHER" id="PTHR11214">
    <property type="entry name" value="BETA-1,3-N-ACETYLGLUCOSAMINYLTRANSFERASE"/>
    <property type="match status" value="1"/>
</dbReference>
<evidence type="ECO:0000256" key="2">
    <source>
        <dbReference type="ARBA" id="ARBA00008661"/>
    </source>
</evidence>
<comment type="subcellular location">
    <subcellularLocation>
        <location evidence="1 11">Golgi apparatus membrane</location>
        <topology evidence="1 11">Single-pass type II membrane protein</topology>
    </subcellularLocation>
</comment>
<gene>
    <name evidence="12" type="primary">B3GALT1_4</name>
    <name evidence="12" type="ORF">AVEN_87931_1</name>
</gene>
<evidence type="ECO:0000256" key="3">
    <source>
        <dbReference type="ARBA" id="ARBA00022676"/>
    </source>
</evidence>
<accession>A0A4Y2S1B1</accession>
<organism evidence="12 13">
    <name type="scientific">Araneus ventricosus</name>
    <name type="common">Orbweaver spider</name>
    <name type="synonym">Epeira ventricosa</name>
    <dbReference type="NCBI Taxonomy" id="182803"/>
    <lineage>
        <taxon>Eukaryota</taxon>
        <taxon>Metazoa</taxon>
        <taxon>Ecdysozoa</taxon>
        <taxon>Arthropoda</taxon>
        <taxon>Chelicerata</taxon>
        <taxon>Arachnida</taxon>
        <taxon>Araneae</taxon>
        <taxon>Araneomorphae</taxon>
        <taxon>Entelegynae</taxon>
        <taxon>Araneoidea</taxon>
        <taxon>Araneidae</taxon>
        <taxon>Araneus</taxon>
    </lineage>
</organism>
<evidence type="ECO:0000256" key="6">
    <source>
        <dbReference type="ARBA" id="ARBA00022968"/>
    </source>
</evidence>
<comment type="caution">
    <text evidence="12">The sequence shown here is derived from an EMBL/GenBank/DDBJ whole genome shotgun (WGS) entry which is preliminary data.</text>
</comment>
<evidence type="ECO:0000256" key="9">
    <source>
        <dbReference type="ARBA" id="ARBA00023136"/>
    </source>
</evidence>
<keyword evidence="7" id="KW-1133">Transmembrane helix</keyword>
<keyword evidence="8 11" id="KW-0333">Golgi apparatus</keyword>
<keyword evidence="5" id="KW-0812">Transmembrane</keyword>
<keyword evidence="3 11" id="KW-0328">Glycosyltransferase</keyword>
<sequence length="339" mass="38384">MKLLICFSSFLQRDESERSVDECRTFARVCLMVVSVFVVWGVLYMPLRNVSHVPLPEHFSWMVTQRDLNRYILPDNLTNLLSPGTPGCNGSVFLSVVVCSAVPNFEARSAIRSTWAQDAKTLRGVRVFFLLGHSSNQSLNAAVANESAKHSDIIQEDFLDTYNNLTLKSVMLLKWVGQNCANARYVMKTDDDMFVHLPNLFRLLRKKGHARLLMGCLIKGATPVKDWNSKWFVPEVVFPGRVYPPYLSGTGYVLSQDTIPILYRTALSTPFFYLEDIFVTGVCASRAGLKPVNNEGFKFYKRKTDACTFRSIITAHRMSPKELRGIRKNMSNPSLKCKS</sequence>
<evidence type="ECO:0000256" key="10">
    <source>
        <dbReference type="ARBA" id="ARBA00023180"/>
    </source>
</evidence>
<protein>
    <recommendedName>
        <fullName evidence="11">Hexosyltransferase</fullName>
        <ecNumber evidence="11">2.4.1.-</ecNumber>
    </recommendedName>
</protein>
<evidence type="ECO:0000256" key="7">
    <source>
        <dbReference type="ARBA" id="ARBA00022989"/>
    </source>
</evidence>
<dbReference type="EMBL" id="BGPR01019112">
    <property type="protein sequence ID" value="GBN80990.1"/>
    <property type="molecule type" value="Genomic_DNA"/>
</dbReference>
<dbReference type="Pfam" id="PF01762">
    <property type="entry name" value="Galactosyl_T"/>
    <property type="match status" value="1"/>
</dbReference>
<evidence type="ECO:0000256" key="1">
    <source>
        <dbReference type="ARBA" id="ARBA00004323"/>
    </source>
</evidence>
<name>A0A4Y2S1B1_ARAVE</name>
<keyword evidence="13" id="KW-1185">Reference proteome</keyword>
<dbReference type="InterPro" id="IPR002659">
    <property type="entry name" value="Glyco_trans_31"/>
</dbReference>
<proteinExistence type="inferred from homology"/>
<dbReference type="PANTHER" id="PTHR11214:SF314">
    <property type="entry name" value="HEXOSYLTRANSFERASE"/>
    <property type="match status" value="1"/>
</dbReference>
<dbReference type="EC" id="2.4.1.-" evidence="11"/>
<dbReference type="FunFam" id="3.90.550.50:FF:000001">
    <property type="entry name" value="Hexosyltransferase"/>
    <property type="match status" value="1"/>
</dbReference>
<evidence type="ECO:0000256" key="5">
    <source>
        <dbReference type="ARBA" id="ARBA00022692"/>
    </source>
</evidence>